<evidence type="ECO:0000313" key="2">
    <source>
        <dbReference type="EMBL" id="MBP1325535.1"/>
    </source>
</evidence>
<keyword evidence="1" id="KW-1133">Transmembrane helix</keyword>
<dbReference type="RefSeq" id="WP_209704556.1">
    <property type="nucleotide sequence ID" value="NZ_JAFIDA010000001.1"/>
</dbReference>
<dbReference type="GO" id="GO:0016020">
    <property type="term" value="C:membrane"/>
    <property type="evidence" value="ECO:0007669"/>
    <property type="project" value="InterPro"/>
</dbReference>
<keyword evidence="3" id="KW-1185">Reference proteome</keyword>
<gene>
    <name evidence="2" type="ORF">JOF28_000767</name>
</gene>
<feature type="transmembrane region" description="Helical" evidence="1">
    <location>
        <begin position="78"/>
        <end position="97"/>
    </location>
</feature>
<dbReference type="InterPro" id="IPR003425">
    <property type="entry name" value="CCB3/YggT"/>
</dbReference>
<keyword evidence="1" id="KW-0812">Transmembrane</keyword>
<evidence type="ECO:0000313" key="3">
    <source>
        <dbReference type="Proteomes" id="UP000675163"/>
    </source>
</evidence>
<sequence>MEVVVAIGTVIRLVLRLYILVLWARLIIDWVMVFNRSFRPRGPLAVAVELVYSLTDPPIKMFRKLLPPIRIGQISIDLGWMLTLVCCWILLAIIPGFG</sequence>
<reference evidence="2" key="1">
    <citation type="submission" date="2021-02" db="EMBL/GenBank/DDBJ databases">
        <title>Sequencing the genomes of 1000 actinobacteria strains.</title>
        <authorList>
            <person name="Klenk H.-P."/>
        </authorList>
    </citation>
    <scope>NUCLEOTIDE SEQUENCE</scope>
    <source>
        <strain evidence="2">DSM 22850</strain>
    </source>
</reference>
<evidence type="ECO:0000256" key="1">
    <source>
        <dbReference type="SAM" id="Phobius"/>
    </source>
</evidence>
<comment type="caution">
    <text evidence="2">The sequence shown here is derived from an EMBL/GenBank/DDBJ whole genome shotgun (WGS) entry which is preliminary data.</text>
</comment>
<name>A0A940PSP9_9MICO</name>
<dbReference type="Pfam" id="PF02325">
    <property type="entry name" value="CCB3_YggT"/>
    <property type="match status" value="1"/>
</dbReference>
<protein>
    <submittedName>
        <fullName evidence="2">YggT family protein</fullName>
    </submittedName>
</protein>
<dbReference type="Proteomes" id="UP000675163">
    <property type="component" value="Unassembled WGS sequence"/>
</dbReference>
<feature type="transmembrane region" description="Helical" evidence="1">
    <location>
        <begin position="15"/>
        <end position="34"/>
    </location>
</feature>
<keyword evidence="1" id="KW-0472">Membrane</keyword>
<accession>A0A940PSP9</accession>
<dbReference type="AlphaFoldDB" id="A0A940PSP9"/>
<dbReference type="EMBL" id="JAFIDA010000001">
    <property type="protein sequence ID" value="MBP1325535.1"/>
    <property type="molecule type" value="Genomic_DNA"/>
</dbReference>
<proteinExistence type="predicted"/>
<organism evidence="2 3">
    <name type="scientific">Leucobacter exalbidus</name>
    <dbReference type="NCBI Taxonomy" id="662960"/>
    <lineage>
        <taxon>Bacteria</taxon>
        <taxon>Bacillati</taxon>
        <taxon>Actinomycetota</taxon>
        <taxon>Actinomycetes</taxon>
        <taxon>Micrococcales</taxon>
        <taxon>Microbacteriaceae</taxon>
        <taxon>Leucobacter</taxon>
    </lineage>
</organism>